<proteinExistence type="predicted"/>
<evidence type="ECO:0000313" key="2">
    <source>
        <dbReference type="Proteomes" id="UP001359559"/>
    </source>
</evidence>
<dbReference type="EMBL" id="JAYKXN010000005">
    <property type="protein sequence ID" value="KAK7285556.1"/>
    <property type="molecule type" value="Genomic_DNA"/>
</dbReference>
<protein>
    <submittedName>
        <fullName evidence="1">Uncharacterized protein</fullName>
    </submittedName>
</protein>
<gene>
    <name evidence="1" type="ORF">RJT34_20331</name>
</gene>
<reference evidence="1 2" key="1">
    <citation type="submission" date="2024-01" db="EMBL/GenBank/DDBJ databases">
        <title>The genomes of 5 underutilized Papilionoideae crops provide insights into root nodulation and disease resistance.</title>
        <authorList>
            <person name="Yuan L."/>
        </authorList>
    </citation>
    <scope>NUCLEOTIDE SEQUENCE [LARGE SCALE GENOMIC DNA]</scope>
    <source>
        <strain evidence="1">LY-2023</strain>
        <tissue evidence="1">Leaf</tissue>
    </source>
</reference>
<organism evidence="1 2">
    <name type="scientific">Clitoria ternatea</name>
    <name type="common">Butterfly pea</name>
    <dbReference type="NCBI Taxonomy" id="43366"/>
    <lineage>
        <taxon>Eukaryota</taxon>
        <taxon>Viridiplantae</taxon>
        <taxon>Streptophyta</taxon>
        <taxon>Embryophyta</taxon>
        <taxon>Tracheophyta</taxon>
        <taxon>Spermatophyta</taxon>
        <taxon>Magnoliopsida</taxon>
        <taxon>eudicotyledons</taxon>
        <taxon>Gunneridae</taxon>
        <taxon>Pentapetalae</taxon>
        <taxon>rosids</taxon>
        <taxon>fabids</taxon>
        <taxon>Fabales</taxon>
        <taxon>Fabaceae</taxon>
        <taxon>Papilionoideae</taxon>
        <taxon>50 kb inversion clade</taxon>
        <taxon>NPAAA clade</taxon>
        <taxon>indigoferoid/millettioid clade</taxon>
        <taxon>Phaseoleae</taxon>
        <taxon>Clitoria</taxon>
    </lineage>
</organism>
<keyword evidence="2" id="KW-1185">Reference proteome</keyword>
<accession>A0AAN9ISZ1</accession>
<evidence type="ECO:0000313" key="1">
    <source>
        <dbReference type="EMBL" id="KAK7285556.1"/>
    </source>
</evidence>
<dbReference type="Proteomes" id="UP001359559">
    <property type="component" value="Unassembled WGS sequence"/>
</dbReference>
<dbReference type="AlphaFoldDB" id="A0AAN9ISZ1"/>
<name>A0AAN9ISZ1_CLITE</name>
<sequence length="165" mass="19281">MVQNITPVILGQDMNLLDTLNVDKTRAVQSHSVNVDTCYSCVGPGQYYGESCAIGFETNWANQRKINANMECNTGHQVTNSEGGPVEKRRIWEELVQIKSSYEEYSEWYMFNDFNVVRLWDLESKIEELDIKEESDKLDEEGVLFRRKLWAEWWEVARLEEFVLA</sequence>
<comment type="caution">
    <text evidence="1">The sequence shown here is derived from an EMBL/GenBank/DDBJ whole genome shotgun (WGS) entry which is preliminary data.</text>
</comment>